<dbReference type="OrthoDB" id="434771at2759"/>
<evidence type="ECO:0000256" key="5">
    <source>
        <dbReference type="ARBA" id="ARBA00005005"/>
    </source>
</evidence>
<evidence type="ECO:0000256" key="4">
    <source>
        <dbReference type="ARBA" id="ARBA00004613"/>
    </source>
</evidence>
<dbReference type="SMART" id="SM00643">
    <property type="entry name" value="C345C"/>
    <property type="match status" value="1"/>
</dbReference>
<dbReference type="SUPFAM" id="SSF50242">
    <property type="entry name" value="TIMP-like"/>
    <property type="match status" value="1"/>
</dbReference>
<dbReference type="Pfam" id="PF01759">
    <property type="entry name" value="NTR"/>
    <property type="match status" value="1"/>
</dbReference>
<evidence type="ECO:0000256" key="9">
    <source>
        <dbReference type="ARBA" id="ARBA00022729"/>
    </source>
</evidence>
<dbReference type="InterPro" id="IPR046373">
    <property type="entry name" value="Acyl-CoA_Oxase/DH_mid-dom_sf"/>
</dbReference>
<dbReference type="Gene3D" id="1.20.140.10">
    <property type="entry name" value="Butyryl-CoA Dehydrogenase, subunit A, domain 3"/>
    <property type="match status" value="2"/>
</dbReference>
<dbReference type="InterPro" id="IPR035814">
    <property type="entry name" value="NTR_PCOLCE"/>
</dbReference>
<comment type="function">
    <text evidence="20">Acyl-CoA dehydrogenase, that exhibits maximal activity towards saturated C22-CoA. Probably participates in beta-oxydation and energy production but could also play a role in the metabolism of specific fatty acids to control fatty acids composition of cellular lipids in brain.</text>
</comment>
<comment type="similarity">
    <text evidence="6">Belongs to the acyl-CoA dehydrogenase family.</text>
</comment>
<evidence type="ECO:0000256" key="20">
    <source>
        <dbReference type="ARBA" id="ARBA00046026"/>
    </source>
</evidence>
<dbReference type="InterPro" id="IPR036250">
    <property type="entry name" value="AcylCo_DH-like_C"/>
</dbReference>
<dbReference type="SMART" id="SM00042">
    <property type="entry name" value="CUB"/>
    <property type="match status" value="2"/>
</dbReference>
<feature type="domain" description="CUB" evidence="28">
    <location>
        <begin position="785"/>
        <end position="879"/>
    </location>
</feature>
<dbReference type="InterPro" id="IPR050741">
    <property type="entry name" value="Acyl-CoA_dehydrogenase"/>
</dbReference>
<dbReference type="CDD" id="cd05154">
    <property type="entry name" value="ACAD10_11_N-like"/>
    <property type="match status" value="1"/>
</dbReference>
<keyword evidence="8" id="KW-0285">Flavoprotein</keyword>
<evidence type="ECO:0000256" key="27">
    <source>
        <dbReference type="PROSITE-ProRule" id="PRU00059"/>
    </source>
</evidence>
<comment type="catalytic activity">
    <reaction evidence="23">
        <text>tetracosanoyl-CoA + oxidized [electron-transfer flavoprotein] + H(+) = (2E)-tetracosenoyl-CoA + reduced [electron-transfer flavoprotein]</text>
        <dbReference type="Rhea" id="RHEA:47232"/>
        <dbReference type="Rhea" id="RHEA-COMP:10685"/>
        <dbReference type="Rhea" id="RHEA-COMP:10686"/>
        <dbReference type="ChEBI" id="CHEBI:15378"/>
        <dbReference type="ChEBI" id="CHEBI:57692"/>
        <dbReference type="ChEBI" id="CHEBI:58307"/>
        <dbReference type="ChEBI" id="CHEBI:65052"/>
        <dbReference type="ChEBI" id="CHEBI:74693"/>
    </reaction>
    <physiologicalReaction direction="left-to-right" evidence="23">
        <dbReference type="Rhea" id="RHEA:47233"/>
    </physiologicalReaction>
</comment>
<evidence type="ECO:0000259" key="29">
    <source>
        <dbReference type="PROSITE" id="PS50189"/>
    </source>
</evidence>
<evidence type="ECO:0000256" key="11">
    <source>
        <dbReference type="ARBA" id="ARBA00022827"/>
    </source>
</evidence>
<dbReference type="InterPro" id="IPR018933">
    <property type="entry name" value="Netrin_module_non-TIMP"/>
</dbReference>
<reference evidence="30 31" key="1">
    <citation type="submission" date="2020-03" db="EMBL/GenBank/DDBJ databases">
        <title>Dissostichus mawsoni Genome sequencing and assembly.</title>
        <authorList>
            <person name="Park H."/>
        </authorList>
    </citation>
    <scope>NUCLEOTIDE SEQUENCE [LARGE SCALE GENOMIC DNA]</scope>
    <source>
        <strain evidence="30">DM0001</strain>
        <tissue evidence="30">Muscle</tissue>
    </source>
</reference>
<dbReference type="FunFam" id="2.60.120.290:FF:000026">
    <property type="entry name" value="Procollagen C-endopeptidase enhancer 2"/>
    <property type="match status" value="1"/>
</dbReference>
<keyword evidence="7" id="KW-0964">Secreted</keyword>
<evidence type="ECO:0000256" key="14">
    <source>
        <dbReference type="ARBA" id="ARBA00023098"/>
    </source>
</evidence>
<evidence type="ECO:0000256" key="1">
    <source>
        <dbReference type="ARBA" id="ARBA00001974"/>
    </source>
</evidence>
<keyword evidence="14" id="KW-0443">Lipid metabolism</keyword>
<name>A0A7J5XI00_DISMA</name>
<evidence type="ECO:0000256" key="18">
    <source>
        <dbReference type="ARBA" id="ARBA00023180"/>
    </source>
</evidence>
<evidence type="ECO:0000259" key="28">
    <source>
        <dbReference type="PROSITE" id="PS01180"/>
    </source>
</evidence>
<dbReference type="InterPro" id="IPR002575">
    <property type="entry name" value="Aminoglycoside_PTrfase"/>
</dbReference>
<keyword evidence="9" id="KW-0732">Signal</keyword>
<comment type="subcellular location">
    <subcellularLocation>
        <location evidence="3">Mitochondrion membrane</location>
    </subcellularLocation>
    <subcellularLocation>
        <location evidence="2">Peroxisome</location>
    </subcellularLocation>
    <subcellularLocation>
        <location evidence="4">Secreted</location>
    </subcellularLocation>
</comment>
<keyword evidence="17 27" id="KW-1015">Disulfide bond</keyword>
<dbReference type="GO" id="GO:0005576">
    <property type="term" value="C:extracellular region"/>
    <property type="evidence" value="ECO:0007669"/>
    <property type="project" value="UniProtKB-SubCell"/>
</dbReference>
<evidence type="ECO:0000256" key="3">
    <source>
        <dbReference type="ARBA" id="ARBA00004325"/>
    </source>
</evidence>
<evidence type="ECO:0000256" key="6">
    <source>
        <dbReference type="ARBA" id="ARBA00009347"/>
    </source>
</evidence>
<evidence type="ECO:0000256" key="19">
    <source>
        <dbReference type="ARBA" id="ARBA00040622"/>
    </source>
</evidence>
<dbReference type="GO" id="GO:0031966">
    <property type="term" value="C:mitochondrial membrane"/>
    <property type="evidence" value="ECO:0007669"/>
    <property type="project" value="UniProtKB-SubCell"/>
</dbReference>
<dbReference type="Pfam" id="PF02771">
    <property type="entry name" value="Acyl-CoA_dh_N"/>
    <property type="match status" value="1"/>
</dbReference>
<evidence type="ECO:0000256" key="21">
    <source>
        <dbReference type="ARBA" id="ARBA00047443"/>
    </source>
</evidence>
<evidence type="ECO:0000256" key="16">
    <source>
        <dbReference type="ARBA" id="ARBA00023140"/>
    </source>
</evidence>
<dbReference type="Gene3D" id="2.60.120.290">
    <property type="entry name" value="Spermadhesin, CUB domain"/>
    <property type="match status" value="2"/>
</dbReference>
<feature type="disulfide bond" evidence="27">
    <location>
        <begin position="889"/>
        <end position="916"/>
    </location>
</feature>
<keyword evidence="12" id="KW-0276">Fatty acid metabolism</keyword>
<dbReference type="CDD" id="cd00041">
    <property type="entry name" value="CUB"/>
    <property type="match status" value="2"/>
</dbReference>
<comment type="cofactor">
    <cofactor evidence="1">
        <name>FAD</name>
        <dbReference type="ChEBI" id="CHEBI:57692"/>
    </cofactor>
</comment>
<dbReference type="SUPFAM" id="SSF49854">
    <property type="entry name" value="Spermadhesin, CUB domain"/>
    <property type="match status" value="2"/>
</dbReference>
<comment type="catalytic activity">
    <reaction evidence="22">
        <text>docosanoyl-CoA + oxidized [electron-transfer flavoprotein] + H(+) = (2E)-docosenoyl-CoA + reduced [electron-transfer flavoprotein]</text>
        <dbReference type="Rhea" id="RHEA:47228"/>
        <dbReference type="Rhea" id="RHEA-COMP:10685"/>
        <dbReference type="Rhea" id="RHEA-COMP:10686"/>
        <dbReference type="ChEBI" id="CHEBI:15378"/>
        <dbReference type="ChEBI" id="CHEBI:57692"/>
        <dbReference type="ChEBI" id="CHEBI:58307"/>
        <dbReference type="ChEBI" id="CHEBI:65059"/>
        <dbReference type="ChEBI" id="CHEBI:74692"/>
    </reaction>
    <physiologicalReaction direction="left-to-right" evidence="22">
        <dbReference type="Rhea" id="RHEA:47229"/>
    </physiologicalReaction>
</comment>
<dbReference type="InterPro" id="IPR035914">
    <property type="entry name" value="Sperma_CUB_dom_sf"/>
</dbReference>
<dbReference type="PANTHER" id="PTHR48083:SF13">
    <property type="entry name" value="ACYL-COA DEHYDROGENASE FAMILY MEMBER 11"/>
    <property type="match status" value="1"/>
</dbReference>
<evidence type="ECO:0000256" key="17">
    <source>
        <dbReference type="ARBA" id="ARBA00023157"/>
    </source>
</evidence>
<evidence type="ECO:0000256" key="22">
    <source>
        <dbReference type="ARBA" id="ARBA00048020"/>
    </source>
</evidence>
<comment type="pathway">
    <text evidence="5">Lipid metabolism; fatty acid beta-oxidation.</text>
</comment>
<dbReference type="PROSITE" id="PS50189">
    <property type="entry name" value="NTR"/>
    <property type="match status" value="1"/>
</dbReference>
<evidence type="ECO:0000256" key="13">
    <source>
        <dbReference type="ARBA" id="ARBA00023002"/>
    </source>
</evidence>
<dbReference type="GO" id="GO:0005777">
    <property type="term" value="C:peroxisome"/>
    <property type="evidence" value="ECO:0007669"/>
    <property type="project" value="UniProtKB-SubCell"/>
</dbReference>
<keyword evidence="11" id="KW-0274">FAD</keyword>
<dbReference type="InterPro" id="IPR009075">
    <property type="entry name" value="AcylCo_DH/oxidase_C"/>
</dbReference>
<dbReference type="Gene3D" id="2.40.50.120">
    <property type="match status" value="1"/>
</dbReference>
<accession>A0A7J5XI00</accession>
<protein>
    <recommendedName>
        <fullName evidence="19">Acyl-CoA dehydrogenase family member 11</fullName>
    </recommendedName>
</protein>
<dbReference type="AlphaFoldDB" id="A0A7J5XI00"/>
<evidence type="ECO:0000256" key="10">
    <source>
        <dbReference type="ARBA" id="ARBA00022737"/>
    </source>
</evidence>
<evidence type="ECO:0000256" key="12">
    <source>
        <dbReference type="ARBA" id="ARBA00022832"/>
    </source>
</evidence>
<evidence type="ECO:0000256" key="2">
    <source>
        <dbReference type="ARBA" id="ARBA00004275"/>
    </source>
</evidence>
<comment type="catalytic activity">
    <reaction evidence="25">
        <text>hexacosanoyl-CoA + oxidized [electron-transfer flavoprotein] + H(+) = (2E)-hexacosenoyl-CoA + reduced [electron-transfer flavoprotein]</text>
        <dbReference type="Rhea" id="RHEA:48216"/>
        <dbReference type="Rhea" id="RHEA-COMP:10685"/>
        <dbReference type="Rhea" id="RHEA-COMP:10686"/>
        <dbReference type="ChEBI" id="CHEBI:15378"/>
        <dbReference type="ChEBI" id="CHEBI:57692"/>
        <dbReference type="ChEBI" id="CHEBI:58307"/>
        <dbReference type="ChEBI" id="CHEBI:64868"/>
        <dbReference type="ChEBI" id="CHEBI:74281"/>
    </reaction>
    <physiologicalReaction direction="left-to-right" evidence="25">
        <dbReference type="Rhea" id="RHEA:48217"/>
    </physiologicalReaction>
</comment>
<dbReference type="FunFam" id="2.60.120.290:FF:000005">
    <property type="entry name" value="Procollagen C-endopeptidase enhancer 1"/>
    <property type="match status" value="1"/>
</dbReference>
<dbReference type="PANTHER" id="PTHR48083">
    <property type="entry name" value="MEDIUM-CHAIN SPECIFIC ACYL-COA DEHYDROGENASE, MITOCHONDRIAL-RELATED"/>
    <property type="match status" value="1"/>
</dbReference>
<dbReference type="GO" id="GO:0003995">
    <property type="term" value="F:acyl-CoA dehydrogenase activity"/>
    <property type="evidence" value="ECO:0007669"/>
    <property type="project" value="TreeGrafter"/>
</dbReference>
<comment type="catalytic activity">
    <reaction evidence="26">
        <text>eicosanoyl-CoA + oxidized [electron-transfer flavoprotein] + H(+) = (2E)-eicosenoyl-CoA + reduced [electron-transfer flavoprotein]</text>
        <dbReference type="Rhea" id="RHEA:47236"/>
        <dbReference type="Rhea" id="RHEA-COMP:10685"/>
        <dbReference type="Rhea" id="RHEA-COMP:10686"/>
        <dbReference type="ChEBI" id="CHEBI:15378"/>
        <dbReference type="ChEBI" id="CHEBI:57380"/>
        <dbReference type="ChEBI" id="CHEBI:57692"/>
        <dbReference type="ChEBI" id="CHEBI:58307"/>
        <dbReference type="ChEBI" id="CHEBI:74691"/>
    </reaction>
    <physiologicalReaction direction="left-to-right" evidence="26">
        <dbReference type="Rhea" id="RHEA:47237"/>
    </physiologicalReaction>
</comment>
<keyword evidence="31" id="KW-1185">Reference proteome</keyword>
<comment type="catalytic activity">
    <reaction evidence="21">
        <text>a 2,3-saturated acyl-CoA + oxidized [electron-transfer flavoprotein] + H(+) = a (2E)-enoyl-CoA + reduced [electron-transfer flavoprotein]</text>
        <dbReference type="Rhea" id="RHEA:44704"/>
        <dbReference type="Rhea" id="RHEA-COMP:10685"/>
        <dbReference type="Rhea" id="RHEA-COMP:10686"/>
        <dbReference type="ChEBI" id="CHEBI:15378"/>
        <dbReference type="ChEBI" id="CHEBI:57692"/>
        <dbReference type="ChEBI" id="CHEBI:58307"/>
        <dbReference type="ChEBI" id="CHEBI:58856"/>
        <dbReference type="ChEBI" id="CHEBI:65111"/>
    </reaction>
    <physiologicalReaction direction="left-to-right" evidence="21">
        <dbReference type="Rhea" id="RHEA:44705"/>
    </physiologicalReaction>
</comment>
<keyword evidence="16" id="KW-0576">Peroxisome</keyword>
<dbReference type="InterPro" id="IPR011009">
    <property type="entry name" value="Kinase-like_dom_sf"/>
</dbReference>
<dbReference type="PROSITE" id="PS01180">
    <property type="entry name" value="CUB"/>
    <property type="match status" value="2"/>
</dbReference>
<gene>
    <name evidence="30" type="ORF">F7725_029158</name>
</gene>
<dbReference type="InterPro" id="IPR041726">
    <property type="entry name" value="ACAD10_11_N"/>
</dbReference>
<keyword evidence="13" id="KW-0560">Oxidoreductase</keyword>
<evidence type="ECO:0000256" key="25">
    <source>
        <dbReference type="ARBA" id="ARBA00048399"/>
    </source>
</evidence>
<dbReference type="Gene3D" id="3.90.1200.10">
    <property type="match status" value="1"/>
</dbReference>
<dbReference type="SUPFAM" id="SSF56112">
    <property type="entry name" value="Protein kinase-like (PK-like)"/>
    <property type="match status" value="1"/>
</dbReference>
<dbReference type="Proteomes" id="UP000518266">
    <property type="component" value="Unassembled WGS sequence"/>
</dbReference>
<dbReference type="InterPro" id="IPR000859">
    <property type="entry name" value="CUB_dom"/>
</dbReference>
<feature type="domain" description="NTR" evidence="29">
    <location>
        <begin position="1035"/>
        <end position="1153"/>
    </location>
</feature>
<evidence type="ECO:0000256" key="7">
    <source>
        <dbReference type="ARBA" id="ARBA00022525"/>
    </source>
</evidence>
<keyword evidence="18" id="KW-0325">Glycoprotein</keyword>
<dbReference type="Pfam" id="PF01636">
    <property type="entry name" value="APH"/>
    <property type="match status" value="1"/>
</dbReference>
<comment type="catalytic activity">
    <reaction evidence="24">
        <text>tricosanoyl-CoA + oxidized [electron-transfer flavoprotein] + H(+) = (2E)-tricosenoyl-CoA + reduced [electron-transfer flavoprotein]</text>
        <dbReference type="Rhea" id="RHEA:48220"/>
        <dbReference type="Rhea" id="RHEA-COMP:10685"/>
        <dbReference type="Rhea" id="RHEA-COMP:10686"/>
        <dbReference type="ChEBI" id="CHEBI:15378"/>
        <dbReference type="ChEBI" id="CHEBI:57692"/>
        <dbReference type="ChEBI" id="CHEBI:58307"/>
        <dbReference type="ChEBI" id="CHEBI:90118"/>
        <dbReference type="ChEBI" id="CHEBI:90119"/>
    </reaction>
    <physiologicalReaction direction="left-to-right" evidence="24">
        <dbReference type="Rhea" id="RHEA:48221"/>
    </physiologicalReaction>
</comment>
<evidence type="ECO:0000256" key="8">
    <source>
        <dbReference type="ARBA" id="ARBA00022630"/>
    </source>
</evidence>
<dbReference type="Pfam" id="PF00431">
    <property type="entry name" value="CUB"/>
    <property type="match status" value="2"/>
</dbReference>
<evidence type="ECO:0000256" key="26">
    <source>
        <dbReference type="ARBA" id="ARBA00049140"/>
    </source>
</evidence>
<dbReference type="GO" id="GO:0050660">
    <property type="term" value="F:flavin adenine dinucleotide binding"/>
    <property type="evidence" value="ECO:0007669"/>
    <property type="project" value="InterPro"/>
</dbReference>
<organism evidence="30 31">
    <name type="scientific">Dissostichus mawsoni</name>
    <name type="common">Antarctic cod</name>
    <dbReference type="NCBI Taxonomy" id="36200"/>
    <lineage>
        <taxon>Eukaryota</taxon>
        <taxon>Metazoa</taxon>
        <taxon>Chordata</taxon>
        <taxon>Craniata</taxon>
        <taxon>Vertebrata</taxon>
        <taxon>Euteleostomi</taxon>
        <taxon>Actinopterygii</taxon>
        <taxon>Neopterygii</taxon>
        <taxon>Teleostei</taxon>
        <taxon>Neoteleostei</taxon>
        <taxon>Acanthomorphata</taxon>
        <taxon>Eupercaria</taxon>
        <taxon>Perciformes</taxon>
        <taxon>Notothenioidei</taxon>
        <taxon>Nototheniidae</taxon>
        <taxon>Dissostichus</taxon>
    </lineage>
</organism>
<feature type="domain" description="CUB" evidence="28">
    <location>
        <begin position="889"/>
        <end position="1003"/>
    </location>
</feature>
<dbReference type="Gene3D" id="1.10.540.10">
    <property type="entry name" value="Acyl-CoA dehydrogenase/oxidase, N-terminal domain"/>
    <property type="match status" value="2"/>
</dbReference>
<dbReference type="InterPro" id="IPR008993">
    <property type="entry name" value="TIMP-like_OB-fold"/>
</dbReference>
<dbReference type="EMBL" id="JAAKFY010000024">
    <property type="protein sequence ID" value="KAF3836600.1"/>
    <property type="molecule type" value="Genomic_DNA"/>
</dbReference>
<dbReference type="SUPFAM" id="SSF56645">
    <property type="entry name" value="Acyl-CoA dehydrogenase NM domain-like"/>
    <property type="match status" value="1"/>
</dbReference>
<evidence type="ECO:0000313" key="30">
    <source>
        <dbReference type="EMBL" id="KAF3836600.1"/>
    </source>
</evidence>
<evidence type="ECO:0000313" key="31">
    <source>
        <dbReference type="Proteomes" id="UP000518266"/>
    </source>
</evidence>
<proteinExistence type="inferred from homology"/>
<evidence type="ECO:0000256" key="24">
    <source>
        <dbReference type="ARBA" id="ARBA00048395"/>
    </source>
</evidence>
<sequence length="1153" mass="128988">MEELTTPVRQQHAFSVSRLHKYLSVKSRVSNEDTLTVRQYSAGQSNPTFLIQTPSDSFVLRKKPPGELLPGAHKVDREYRVQKALFSAGFPVPQPLLHCTDAEIIGTEFYLMEHVKGRIFRDLRLPGVSAAETALYVAAVEALAKLHSLDLASLNLEGFGKGAGYCKRQVSTWTKQYTAAAHRDIPAMNELSDWLMKNLPANDNEVTLVHGDFRLDNLIFHPTEPPADLAYFLMPHYWPSSMNIISTLGSLKGIEGIPNVADLISIYCRCRGSLLLCQKEFGQCVEPLAKTALQLAQRSVSGPTGDGLFLQTAKGRAVLQQVKDFMRQYVLPAQEEVAEYYTKHAQSPQRWHTPLIIEDLKRSQSLDYAFIAEETGRCLFAPEVFNCQAPDTGNMEVLHMFGSEAQKKKWLEPLLRGEIRSCFCMTEPDVASSDATTCSARFAGMETTSCCNPQCKVAILVRPLTVFGQDGRKSAFDIVFPCFPERFNNIFPSLLRSDAIHGGHFEVHFENVRVPVSNIILGEGRGFEIAQGRLDAIHGGHFEVHFENVRVPVSNIILGEGRGFEIAQGRLGPGRLHHCMRAEVVSHWIAECRLMIDQTRLLTLHAAQALDSLGGRAARRQIAMIKVSAARMACHVLDCAIQVHGGAGVSGDFPLAQMYAYVRTLRIADGPDEVHLSSIAHLELRDQMKKAKLRAILLRWKGPCPPSHSQWIKDALHFMRLEKIKYSLRFSEQKFYKIWQPFLDHLLEVPAGTQSAPHNAIHATEREESRQHNYVENMQCFHPVESDVPHTHLCAVSAEVPEGRVVVLSFRFIDLESDNLCRYDYVDVYSGHVRGQRLGRFCGTFKPGALVSTGNKMLLQMVSDANTAGSGFLAVFSAAHPHERGEQYCGGRLDKPMGSFKTPNWPEKDYPAGVTCAWHIVAPKNQIIEIKFEKFDVERDNYCRYDHVSIFNGAEINDAKRIGKYCGDSPPAPVFSDGNQLLIQFLSDLSLTADGFIGHYKFRPKKFITTTMPPTTTTQPVTTRPIPLKYSVALCQQKCKRRGTLESNYCSSNFVITGTVITAVMREGSMYATISIINVYKEGSLAIQQAGKTMSTKIIILCKKCPFIRRGLNYVFMGVVDEDGRGKIAPQHFVMAFKTKNQKVLNVLKNKRC</sequence>
<dbReference type="GO" id="GO:0033539">
    <property type="term" value="P:fatty acid beta-oxidation using acyl-CoA dehydrogenase"/>
    <property type="evidence" value="ECO:0007669"/>
    <property type="project" value="TreeGrafter"/>
</dbReference>
<comment type="caution">
    <text evidence="30">The sequence shown here is derived from an EMBL/GenBank/DDBJ whole genome shotgun (WGS) entry which is preliminary data.</text>
</comment>
<keyword evidence="10" id="KW-0677">Repeat</keyword>
<dbReference type="InterPro" id="IPR037069">
    <property type="entry name" value="AcylCoA_DH/ox_N_sf"/>
</dbReference>
<dbReference type="Gene3D" id="2.40.110.10">
    <property type="entry name" value="Butyryl-CoA Dehydrogenase, subunit A, domain 2"/>
    <property type="match status" value="2"/>
</dbReference>
<evidence type="ECO:0000256" key="15">
    <source>
        <dbReference type="ARBA" id="ARBA00023136"/>
    </source>
</evidence>
<dbReference type="InterPro" id="IPR001134">
    <property type="entry name" value="Netrin_domain"/>
</dbReference>
<comment type="caution">
    <text evidence="27">Lacks conserved residue(s) required for the propagation of feature annotation.</text>
</comment>
<dbReference type="SUPFAM" id="SSF47203">
    <property type="entry name" value="Acyl-CoA dehydrogenase C-terminal domain-like"/>
    <property type="match status" value="1"/>
</dbReference>
<dbReference type="CDD" id="cd03576">
    <property type="entry name" value="NTR_PCOLCE"/>
    <property type="match status" value="1"/>
</dbReference>
<dbReference type="InterPro" id="IPR013786">
    <property type="entry name" value="AcylCoA_DH/ox_N"/>
</dbReference>
<keyword evidence="15" id="KW-0472">Membrane</keyword>
<dbReference type="InterPro" id="IPR009100">
    <property type="entry name" value="AcylCoA_DH/oxidase_NM_dom_sf"/>
</dbReference>
<dbReference type="Pfam" id="PF00441">
    <property type="entry name" value="Acyl-CoA_dh_1"/>
    <property type="match status" value="1"/>
</dbReference>
<dbReference type="Gene3D" id="3.30.200.20">
    <property type="entry name" value="Phosphorylase Kinase, domain 1"/>
    <property type="match status" value="1"/>
</dbReference>
<evidence type="ECO:0000256" key="23">
    <source>
        <dbReference type="ARBA" id="ARBA00048086"/>
    </source>
</evidence>